<gene>
    <name evidence="2" type="ORF">B296_00019641</name>
</gene>
<dbReference type="AlphaFoldDB" id="A0A426Z9F2"/>
<feature type="region of interest" description="Disordered" evidence="1">
    <location>
        <begin position="1"/>
        <end position="32"/>
    </location>
</feature>
<evidence type="ECO:0000313" key="2">
    <source>
        <dbReference type="EMBL" id="RRT60618.1"/>
    </source>
</evidence>
<sequence length="91" mass="9926">MADIPLAPTVERPTLGAEKHQRAGGEEPLKKKNKAITTYKTSREFEYGLEKMGKNGPSHLGASLPWECPRSLTSAFLGTRSPSLTSHGQTF</sequence>
<proteinExistence type="predicted"/>
<organism evidence="2 3">
    <name type="scientific">Ensete ventricosum</name>
    <name type="common">Abyssinian banana</name>
    <name type="synonym">Musa ensete</name>
    <dbReference type="NCBI Taxonomy" id="4639"/>
    <lineage>
        <taxon>Eukaryota</taxon>
        <taxon>Viridiplantae</taxon>
        <taxon>Streptophyta</taxon>
        <taxon>Embryophyta</taxon>
        <taxon>Tracheophyta</taxon>
        <taxon>Spermatophyta</taxon>
        <taxon>Magnoliopsida</taxon>
        <taxon>Liliopsida</taxon>
        <taxon>Zingiberales</taxon>
        <taxon>Musaceae</taxon>
        <taxon>Ensete</taxon>
    </lineage>
</organism>
<reference evidence="2 3" key="1">
    <citation type="journal article" date="2014" name="Agronomy (Basel)">
        <title>A Draft Genome Sequence for Ensete ventricosum, the Drought-Tolerant Tree Against Hunger.</title>
        <authorList>
            <person name="Harrison J."/>
            <person name="Moore K.A."/>
            <person name="Paszkiewicz K."/>
            <person name="Jones T."/>
            <person name="Grant M."/>
            <person name="Ambacheew D."/>
            <person name="Muzemil S."/>
            <person name="Studholme D.J."/>
        </authorList>
    </citation>
    <scope>NUCLEOTIDE SEQUENCE [LARGE SCALE GENOMIC DNA]</scope>
</reference>
<accession>A0A426Z9F2</accession>
<feature type="compositionally biased region" description="Basic and acidic residues" evidence="1">
    <location>
        <begin position="17"/>
        <end position="30"/>
    </location>
</feature>
<dbReference type="Proteomes" id="UP000287651">
    <property type="component" value="Unassembled WGS sequence"/>
</dbReference>
<evidence type="ECO:0000313" key="3">
    <source>
        <dbReference type="Proteomes" id="UP000287651"/>
    </source>
</evidence>
<comment type="caution">
    <text evidence="2">The sequence shown here is derived from an EMBL/GenBank/DDBJ whole genome shotgun (WGS) entry which is preliminary data.</text>
</comment>
<protein>
    <submittedName>
        <fullName evidence="2">Uncharacterized protein</fullName>
    </submittedName>
</protein>
<evidence type="ECO:0000256" key="1">
    <source>
        <dbReference type="SAM" id="MobiDB-lite"/>
    </source>
</evidence>
<dbReference type="EMBL" id="AMZH03007712">
    <property type="protein sequence ID" value="RRT60618.1"/>
    <property type="molecule type" value="Genomic_DNA"/>
</dbReference>
<name>A0A426Z9F2_ENSVE</name>